<protein>
    <recommendedName>
        <fullName evidence="13">Endonuclease III homolog</fullName>
        <ecNumber evidence="13">3.2.2.-</ecNumber>
        <ecNumber evidence="13">4.2.99.18</ecNumber>
    </recommendedName>
    <alternativeName>
        <fullName evidence="13">Bifunctional DNA N-glycosylase/DNA-(apurinic or apyrimidinic site) lyase</fullName>
        <shortName evidence="13">DNA glycosylase/AP lyase</shortName>
    </alternativeName>
</protein>
<dbReference type="InterPro" id="IPR023170">
    <property type="entry name" value="HhH_base_excis_C"/>
</dbReference>
<accession>A0A9W7XJF9</accession>
<comment type="similarity">
    <text evidence="2 13">Belongs to the Nth/MutY family.</text>
</comment>
<dbReference type="GO" id="GO:0051539">
    <property type="term" value="F:4 iron, 4 sulfur cluster binding"/>
    <property type="evidence" value="ECO:0007669"/>
    <property type="project" value="InterPro"/>
</dbReference>
<keyword evidence="3" id="KW-0479">Metal-binding</keyword>
<keyword evidence="4 13" id="KW-0227">DNA damage</keyword>
<proteinExistence type="inferred from homology"/>
<evidence type="ECO:0000256" key="10">
    <source>
        <dbReference type="ARBA" id="ARBA00023239"/>
    </source>
</evidence>
<dbReference type="Gene3D" id="1.10.1670.10">
    <property type="entry name" value="Helix-hairpin-Helix base-excision DNA repair enzymes (C-terminal)"/>
    <property type="match status" value="1"/>
</dbReference>
<dbReference type="EMBL" id="JANBOH010000164">
    <property type="protein sequence ID" value="KAJ1644453.1"/>
    <property type="molecule type" value="Genomic_DNA"/>
</dbReference>
<dbReference type="GO" id="GO:0140078">
    <property type="term" value="F:class I DNA-(apurinic or apyrimidinic site) endonuclease activity"/>
    <property type="evidence" value="ECO:0007669"/>
    <property type="project" value="UniProtKB-EC"/>
</dbReference>
<keyword evidence="10 13" id="KW-0456">Lyase</keyword>
<comment type="caution">
    <text evidence="16">The sequence shown here is derived from an EMBL/GenBank/DDBJ whole genome shotgun (WGS) entry which is preliminary data.</text>
</comment>
<evidence type="ECO:0000313" key="17">
    <source>
        <dbReference type="Proteomes" id="UP001145021"/>
    </source>
</evidence>
<feature type="compositionally biased region" description="Polar residues" evidence="14">
    <location>
        <begin position="88"/>
        <end position="100"/>
    </location>
</feature>
<dbReference type="SMART" id="SM00525">
    <property type="entry name" value="FES"/>
    <property type="match status" value="1"/>
</dbReference>
<evidence type="ECO:0000256" key="2">
    <source>
        <dbReference type="ARBA" id="ARBA00008343"/>
    </source>
</evidence>
<feature type="compositionally biased region" description="Polar residues" evidence="14">
    <location>
        <begin position="1"/>
        <end position="20"/>
    </location>
</feature>
<dbReference type="InterPro" id="IPR003265">
    <property type="entry name" value="HhH-GPD_domain"/>
</dbReference>
<feature type="region of interest" description="Disordered" evidence="14">
    <location>
        <begin position="1"/>
        <end position="47"/>
    </location>
</feature>
<dbReference type="SUPFAM" id="SSF48150">
    <property type="entry name" value="DNA-glycosylase"/>
    <property type="match status" value="1"/>
</dbReference>
<evidence type="ECO:0000256" key="3">
    <source>
        <dbReference type="ARBA" id="ARBA00022723"/>
    </source>
</evidence>
<feature type="compositionally biased region" description="Polar residues" evidence="14">
    <location>
        <begin position="700"/>
        <end position="709"/>
    </location>
</feature>
<dbReference type="GO" id="GO:0000703">
    <property type="term" value="F:oxidized pyrimidine nucleobase lesion DNA N-glycosylase activity"/>
    <property type="evidence" value="ECO:0007669"/>
    <property type="project" value="UniProtKB-UniRule"/>
</dbReference>
<dbReference type="InterPro" id="IPR011257">
    <property type="entry name" value="DNA_glycosylase"/>
</dbReference>
<dbReference type="EC" id="3.2.2.-" evidence="13"/>
<feature type="compositionally biased region" description="Polar residues" evidence="14">
    <location>
        <begin position="62"/>
        <end position="73"/>
    </location>
</feature>
<keyword evidence="13" id="KW-0496">Mitochondrion</keyword>
<dbReference type="FunFam" id="1.10.340.30:FF:000001">
    <property type="entry name" value="Endonuclease III"/>
    <property type="match status" value="1"/>
</dbReference>
<evidence type="ECO:0000256" key="12">
    <source>
        <dbReference type="ARBA" id="ARBA00044632"/>
    </source>
</evidence>
<feature type="region of interest" description="Disordered" evidence="14">
    <location>
        <begin position="690"/>
        <end position="710"/>
    </location>
</feature>
<dbReference type="Pfam" id="PF00633">
    <property type="entry name" value="HHH"/>
    <property type="match status" value="1"/>
</dbReference>
<keyword evidence="7" id="KW-0408">Iron</keyword>
<comment type="cofactor">
    <cofactor evidence="1">
        <name>[4Fe-4S] cluster</name>
        <dbReference type="ChEBI" id="CHEBI:49883"/>
    </cofactor>
</comment>
<evidence type="ECO:0000256" key="6">
    <source>
        <dbReference type="ARBA" id="ARBA00022946"/>
    </source>
</evidence>
<feature type="region of interest" description="Disordered" evidence="14">
    <location>
        <begin position="800"/>
        <end position="881"/>
    </location>
</feature>
<dbReference type="InterPro" id="IPR000445">
    <property type="entry name" value="HhH_motif"/>
</dbReference>
<dbReference type="InterPro" id="IPR003651">
    <property type="entry name" value="Endonuclease3_FeS-loop_motif"/>
</dbReference>
<dbReference type="SMART" id="SM00478">
    <property type="entry name" value="ENDO3c"/>
    <property type="match status" value="1"/>
</dbReference>
<dbReference type="PANTHER" id="PTHR43286">
    <property type="entry name" value="ENDONUCLEASE III-LIKE PROTEIN 1"/>
    <property type="match status" value="1"/>
</dbReference>
<dbReference type="Pfam" id="PF00730">
    <property type="entry name" value="HhH-GPD"/>
    <property type="match status" value="1"/>
</dbReference>
<feature type="compositionally biased region" description="Low complexity" evidence="14">
    <location>
        <begin position="424"/>
        <end position="441"/>
    </location>
</feature>
<keyword evidence="6" id="KW-0809">Transit peptide</keyword>
<feature type="compositionally biased region" description="Basic residues" evidence="14">
    <location>
        <begin position="734"/>
        <end position="747"/>
    </location>
</feature>
<keyword evidence="5 13" id="KW-0378">Hydrolase</keyword>
<feature type="compositionally biased region" description="Polar residues" evidence="14">
    <location>
        <begin position="850"/>
        <end position="865"/>
    </location>
</feature>
<feature type="region of interest" description="Disordered" evidence="14">
    <location>
        <begin position="400"/>
        <end position="461"/>
    </location>
</feature>
<evidence type="ECO:0000256" key="14">
    <source>
        <dbReference type="SAM" id="MobiDB-lite"/>
    </source>
</evidence>
<dbReference type="GO" id="GO:0006289">
    <property type="term" value="P:nucleotide-excision repair"/>
    <property type="evidence" value="ECO:0007669"/>
    <property type="project" value="TreeGrafter"/>
</dbReference>
<feature type="region of interest" description="Disordered" evidence="14">
    <location>
        <begin position="905"/>
        <end position="936"/>
    </location>
</feature>
<keyword evidence="13" id="KW-0539">Nucleus</keyword>
<feature type="domain" description="HhH-GPD" evidence="15">
    <location>
        <begin position="509"/>
        <end position="662"/>
    </location>
</feature>
<dbReference type="AlphaFoldDB" id="A0A9W7XJF9"/>
<feature type="region of interest" description="Disordered" evidence="14">
    <location>
        <begin position="62"/>
        <end position="170"/>
    </location>
</feature>
<reference evidence="16" key="1">
    <citation type="submission" date="2022-07" db="EMBL/GenBank/DDBJ databases">
        <title>Phylogenomic reconstructions and comparative analyses of Kickxellomycotina fungi.</title>
        <authorList>
            <person name="Reynolds N.K."/>
            <person name="Stajich J.E."/>
            <person name="Barry K."/>
            <person name="Grigoriev I.V."/>
            <person name="Crous P."/>
            <person name="Smith M.E."/>
        </authorList>
    </citation>
    <scope>NUCLEOTIDE SEQUENCE</scope>
    <source>
        <strain evidence="16">NBRC 105413</strain>
    </source>
</reference>
<keyword evidence="11 13" id="KW-0326">Glycosidase</keyword>
<comment type="catalytic activity">
    <reaction evidence="12 13">
        <text>2'-deoxyribonucleotide-(2'-deoxyribose 5'-phosphate)-2'-deoxyribonucleotide-DNA = a 3'-end 2'-deoxyribonucleotide-(2,3-dehydro-2,3-deoxyribose 5'-phosphate)-DNA + a 5'-end 5'-phospho-2'-deoxyribonucleoside-DNA + H(+)</text>
        <dbReference type="Rhea" id="RHEA:66592"/>
        <dbReference type="Rhea" id="RHEA-COMP:13180"/>
        <dbReference type="Rhea" id="RHEA-COMP:16897"/>
        <dbReference type="Rhea" id="RHEA-COMP:17067"/>
        <dbReference type="ChEBI" id="CHEBI:15378"/>
        <dbReference type="ChEBI" id="CHEBI:136412"/>
        <dbReference type="ChEBI" id="CHEBI:157695"/>
        <dbReference type="ChEBI" id="CHEBI:167181"/>
        <dbReference type="EC" id="4.2.99.18"/>
    </reaction>
</comment>
<dbReference type="Gene3D" id="1.10.340.30">
    <property type="entry name" value="Hypothetical protein, domain 2"/>
    <property type="match status" value="1"/>
</dbReference>
<evidence type="ECO:0000256" key="8">
    <source>
        <dbReference type="ARBA" id="ARBA00023014"/>
    </source>
</evidence>
<keyword evidence="8" id="KW-0411">Iron-sulfur</keyword>
<comment type="function">
    <text evidence="13">Bifunctional DNA N-glycosylase with associated apurinic/apyrimidinic (AP) lyase function that catalyzes the first step in base excision repair (BER), the primary repair pathway for the repair of oxidative DNA damage. The DNA N-glycosylase activity releases the damaged DNA base from DNA by cleaving the N-glycosidic bond, leaving an AP site. The AP lyase activity cleaves the phosphodiester bond 3' to the AP site by a beta-elimination. Primarily recognizes and repairs oxidative base damage of pyrimidines.</text>
</comment>
<feature type="compositionally biased region" description="Polar residues" evidence="14">
    <location>
        <begin position="341"/>
        <end position="352"/>
    </location>
</feature>
<evidence type="ECO:0000256" key="11">
    <source>
        <dbReference type="ARBA" id="ARBA00023295"/>
    </source>
</evidence>
<evidence type="ECO:0000256" key="5">
    <source>
        <dbReference type="ARBA" id="ARBA00022801"/>
    </source>
</evidence>
<name>A0A9W7XJF9_9FUNG</name>
<feature type="region of interest" description="Disordered" evidence="14">
    <location>
        <begin position="341"/>
        <end position="370"/>
    </location>
</feature>
<evidence type="ECO:0000256" key="9">
    <source>
        <dbReference type="ARBA" id="ARBA00023204"/>
    </source>
</evidence>
<evidence type="ECO:0000256" key="4">
    <source>
        <dbReference type="ARBA" id="ARBA00022763"/>
    </source>
</evidence>
<feature type="compositionally biased region" description="Low complexity" evidence="14">
    <location>
        <begin position="400"/>
        <end position="414"/>
    </location>
</feature>
<dbReference type="EC" id="4.2.99.18" evidence="13"/>
<keyword evidence="17" id="KW-1185">Reference proteome</keyword>
<comment type="subcellular location">
    <subcellularLocation>
        <location evidence="13">Nucleus</location>
    </subcellularLocation>
    <subcellularLocation>
        <location evidence="13">Mitochondrion</location>
    </subcellularLocation>
</comment>
<dbReference type="GO" id="GO:0003677">
    <property type="term" value="F:DNA binding"/>
    <property type="evidence" value="ECO:0007669"/>
    <property type="project" value="UniProtKB-UniRule"/>
</dbReference>
<evidence type="ECO:0000256" key="1">
    <source>
        <dbReference type="ARBA" id="ARBA00001966"/>
    </source>
</evidence>
<dbReference type="Proteomes" id="UP001145021">
    <property type="component" value="Unassembled WGS sequence"/>
</dbReference>
<feature type="compositionally biased region" description="Low complexity" evidence="14">
    <location>
        <begin position="37"/>
        <end position="47"/>
    </location>
</feature>
<feature type="region of interest" description="Disordered" evidence="14">
    <location>
        <begin position="732"/>
        <end position="774"/>
    </location>
</feature>
<sequence>MAVVTRSQNLGNSSATTTSGAEDRTSSGAENGEYRVSTSSGASASSTSTACHIDHFNSLTARPISSSSTSQQAAMPKRKIRQAAGASLTVQGSRKSSLPDSNEHHHFGSLRRVIGSSKSSKDNKESRRRSLSSGGSTTQKNSRPCPPITIQTKDISWPIGSGGERDSPQLDEYDLVSSRDFRPVSAGAAARSFEIHREPASASASASSTAIAIAASSSTVGHHGSQMKTFPLSYQRAMAVSKNKQPLLIRTRRACTADSLDSVTVNTAPYTAEPPHSASASASASIAALNSAPATADASGATTVYMHRSYSNGSSPMPMSPSTPASAFSYVSVNSPISLKSPVNATYSSSGTRLRRAGTLDGPPLPSASRAAERRNNCLHSSYNSLVLAKSNSTASTVVSSSSSLTSSNRPTSLDRIVAGKRGSSNSNSNSNRNSSSSSNKRSPKKPLTDDDELRGTPPRDDWDIVFDRIKEYRATHEAPVDTVGCEALTAEEKDPKMQRFRSLVSLMLSAQTKDEITAEAVRNLSQRLPGGLTPRSLSEAPMDLIHECVRRVGFWQRKSNYIKEAARVCLEQHDSDIPRTVPQLLSLPGVGPKMAYLVMHAAWQDNQGIGVDTHVLRITHRLGWVSDLAKTPEATRHSLESWLPKSLWREINPLLVGLGQTVCRGVGPKCGECPVSQFCPSAQLKSKAGLSRSGRKSLEQASQETVISEPTELADVDVEDLASMVRGAEQAIRSRKGSGGRSRKALVVKAEFPEIPDSPMPRSRPADVADGTLSDGYRTRARTRSRAYSRRFLRSMKMPFPQDNDVDTEAEGSGYGSHTSAGYSDAKAAEMADEFGADPGRRPKKEVVTSATSPYFMRSRSNAASEEVRPEAKTATVRTARARASAKKLYSRRLSKSDMQWALGEDWDPEGSSSLSDSELADHESKVKQEECENP</sequence>
<evidence type="ECO:0000259" key="15">
    <source>
        <dbReference type="SMART" id="SM00478"/>
    </source>
</evidence>
<dbReference type="GO" id="GO:0046872">
    <property type="term" value="F:metal ion binding"/>
    <property type="evidence" value="ECO:0007669"/>
    <property type="project" value="UniProtKB-KW"/>
</dbReference>
<evidence type="ECO:0000256" key="13">
    <source>
        <dbReference type="HAMAP-Rule" id="MF_03183"/>
    </source>
</evidence>
<organism evidence="16 17">
    <name type="scientific">Coemansia asiatica</name>
    <dbReference type="NCBI Taxonomy" id="1052880"/>
    <lineage>
        <taxon>Eukaryota</taxon>
        <taxon>Fungi</taxon>
        <taxon>Fungi incertae sedis</taxon>
        <taxon>Zoopagomycota</taxon>
        <taxon>Kickxellomycotina</taxon>
        <taxon>Kickxellomycetes</taxon>
        <taxon>Kickxellales</taxon>
        <taxon>Kickxellaceae</taxon>
        <taxon>Coemansia</taxon>
    </lineage>
</organism>
<evidence type="ECO:0000313" key="16">
    <source>
        <dbReference type="EMBL" id="KAJ1644453.1"/>
    </source>
</evidence>
<feature type="compositionally biased region" description="Basic and acidic residues" evidence="14">
    <location>
        <begin position="921"/>
        <end position="936"/>
    </location>
</feature>
<dbReference type="GO" id="GO:0005739">
    <property type="term" value="C:mitochondrion"/>
    <property type="evidence" value="ECO:0007669"/>
    <property type="project" value="UniProtKB-SubCell"/>
</dbReference>
<dbReference type="GO" id="GO:0005634">
    <property type="term" value="C:nucleus"/>
    <property type="evidence" value="ECO:0007669"/>
    <property type="project" value="UniProtKB-SubCell"/>
</dbReference>
<keyword evidence="9 13" id="KW-0234">DNA repair</keyword>
<comment type="caution">
    <text evidence="13">Lacks conserved residue(s) required for the propagation of feature annotation.</text>
</comment>
<dbReference type="HAMAP" id="MF_03183">
    <property type="entry name" value="Endonuclease_III_Nth"/>
    <property type="match status" value="1"/>
</dbReference>
<dbReference type="InterPro" id="IPR030841">
    <property type="entry name" value="NTH1"/>
</dbReference>
<evidence type="ECO:0000256" key="7">
    <source>
        <dbReference type="ARBA" id="ARBA00023004"/>
    </source>
</evidence>
<dbReference type="PANTHER" id="PTHR43286:SF1">
    <property type="entry name" value="ENDONUCLEASE III-LIKE PROTEIN 1"/>
    <property type="match status" value="1"/>
</dbReference>
<dbReference type="GO" id="GO:0006285">
    <property type="term" value="P:base-excision repair, AP site formation"/>
    <property type="evidence" value="ECO:0007669"/>
    <property type="project" value="UniProtKB-UniRule"/>
</dbReference>
<dbReference type="CDD" id="cd00056">
    <property type="entry name" value="ENDO3c"/>
    <property type="match status" value="1"/>
</dbReference>
<gene>
    <name evidence="16" type="primary">NTH1_2</name>
    <name evidence="13" type="synonym">NTH1</name>
    <name evidence="16" type="ORF">LPJ64_003870</name>
</gene>